<keyword evidence="3" id="KW-1185">Reference proteome</keyword>
<dbReference type="AlphaFoldDB" id="A0A6G1LH57"/>
<name>A0A6G1LH57_9PEZI</name>
<accession>A0A6G1LH57</accession>
<proteinExistence type="predicted"/>
<feature type="region of interest" description="Disordered" evidence="1">
    <location>
        <begin position="1"/>
        <end position="28"/>
    </location>
</feature>
<gene>
    <name evidence="2" type="ORF">EJ03DRAFT_215360</name>
</gene>
<reference evidence="2" key="1">
    <citation type="journal article" date="2020" name="Stud. Mycol.">
        <title>101 Dothideomycetes genomes: a test case for predicting lifestyles and emergence of pathogens.</title>
        <authorList>
            <person name="Haridas S."/>
            <person name="Albert R."/>
            <person name="Binder M."/>
            <person name="Bloem J."/>
            <person name="Labutti K."/>
            <person name="Salamov A."/>
            <person name="Andreopoulos B."/>
            <person name="Baker S."/>
            <person name="Barry K."/>
            <person name="Bills G."/>
            <person name="Bluhm B."/>
            <person name="Cannon C."/>
            <person name="Castanera R."/>
            <person name="Culley D."/>
            <person name="Daum C."/>
            <person name="Ezra D."/>
            <person name="Gonzalez J."/>
            <person name="Henrissat B."/>
            <person name="Kuo A."/>
            <person name="Liang C."/>
            <person name="Lipzen A."/>
            <person name="Lutzoni F."/>
            <person name="Magnuson J."/>
            <person name="Mondo S."/>
            <person name="Nolan M."/>
            <person name="Ohm R."/>
            <person name="Pangilinan J."/>
            <person name="Park H.-J."/>
            <person name="Ramirez L."/>
            <person name="Alfaro M."/>
            <person name="Sun H."/>
            <person name="Tritt A."/>
            <person name="Yoshinaga Y."/>
            <person name="Zwiers L.-H."/>
            <person name="Turgeon B."/>
            <person name="Goodwin S."/>
            <person name="Spatafora J."/>
            <person name="Crous P."/>
            <person name="Grigoriev I."/>
        </authorList>
    </citation>
    <scope>NUCLEOTIDE SEQUENCE</scope>
    <source>
        <strain evidence="2">CBS 116005</strain>
    </source>
</reference>
<protein>
    <submittedName>
        <fullName evidence="2">Uncharacterized protein</fullName>
    </submittedName>
</protein>
<organism evidence="2 3">
    <name type="scientific">Teratosphaeria nubilosa</name>
    <dbReference type="NCBI Taxonomy" id="161662"/>
    <lineage>
        <taxon>Eukaryota</taxon>
        <taxon>Fungi</taxon>
        <taxon>Dikarya</taxon>
        <taxon>Ascomycota</taxon>
        <taxon>Pezizomycotina</taxon>
        <taxon>Dothideomycetes</taxon>
        <taxon>Dothideomycetidae</taxon>
        <taxon>Mycosphaerellales</taxon>
        <taxon>Teratosphaeriaceae</taxon>
        <taxon>Teratosphaeria</taxon>
    </lineage>
</organism>
<feature type="region of interest" description="Disordered" evidence="1">
    <location>
        <begin position="41"/>
        <end position="113"/>
    </location>
</feature>
<evidence type="ECO:0000313" key="3">
    <source>
        <dbReference type="Proteomes" id="UP000799436"/>
    </source>
</evidence>
<evidence type="ECO:0000313" key="2">
    <source>
        <dbReference type="EMBL" id="KAF2772205.1"/>
    </source>
</evidence>
<dbReference type="Proteomes" id="UP000799436">
    <property type="component" value="Unassembled WGS sequence"/>
</dbReference>
<evidence type="ECO:0000256" key="1">
    <source>
        <dbReference type="SAM" id="MobiDB-lite"/>
    </source>
</evidence>
<sequence length="113" mass="12118">MEVWLGKTSSISPARKHRRSNRGDSEPRHVGVYMACLIRVLGPHGGPKRHTKTSLSFSKIPAPAPASASHPSIPLPPYLPQSKALPSKPCPSRRIESSSSSRCASSISSSRPP</sequence>
<feature type="compositionally biased region" description="Low complexity" evidence="1">
    <location>
        <begin position="97"/>
        <end position="113"/>
    </location>
</feature>
<dbReference type="EMBL" id="ML995816">
    <property type="protein sequence ID" value="KAF2772205.1"/>
    <property type="molecule type" value="Genomic_DNA"/>
</dbReference>
<feature type="compositionally biased region" description="Low complexity" evidence="1">
    <location>
        <begin position="58"/>
        <end position="72"/>
    </location>
</feature>